<feature type="chain" id="PRO_5002745447" description="SUEL-type lectin domain-containing protein" evidence="2">
    <location>
        <begin position="18"/>
        <end position="334"/>
    </location>
</feature>
<dbReference type="KEGG" id="mbr:MONBRDRAFT_34145"/>
<evidence type="ECO:0008006" key="5">
    <source>
        <dbReference type="Google" id="ProtNLM"/>
    </source>
</evidence>
<dbReference type="Pfam" id="PF11912">
    <property type="entry name" value="CfaA_B_C"/>
    <property type="match status" value="1"/>
</dbReference>
<dbReference type="Proteomes" id="UP000001357">
    <property type="component" value="Unassembled WGS sequence"/>
</dbReference>
<accession>A9V9U3</accession>
<keyword evidence="1" id="KW-0472">Membrane</keyword>
<name>A9V9U3_MONBE</name>
<keyword evidence="4" id="KW-1185">Reference proteome</keyword>
<keyword evidence="2" id="KW-0732">Signal</keyword>
<evidence type="ECO:0000313" key="3">
    <source>
        <dbReference type="EMBL" id="EDQ85726.1"/>
    </source>
</evidence>
<reference evidence="3 4" key="1">
    <citation type="journal article" date="2008" name="Nature">
        <title>The genome of the choanoflagellate Monosiga brevicollis and the origin of metazoans.</title>
        <authorList>
            <consortium name="JGI Sequencing"/>
            <person name="King N."/>
            <person name="Westbrook M.J."/>
            <person name="Young S.L."/>
            <person name="Kuo A."/>
            <person name="Abedin M."/>
            <person name="Chapman J."/>
            <person name="Fairclough S."/>
            <person name="Hellsten U."/>
            <person name="Isogai Y."/>
            <person name="Letunic I."/>
            <person name="Marr M."/>
            <person name="Pincus D."/>
            <person name="Putnam N."/>
            <person name="Rokas A."/>
            <person name="Wright K.J."/>
            <person name="Zuzow R."/>
            <person name="Dirks W."/>
            <person name="Good M."/>
            <person name="Goodstein D."/>
            <person name="Lemons D."/>
            <person name="Li W."/>
            <person name="Lyons J.B."/>
            <person name="Morris A."/>
            <person name="Nichols S."/>
            <person name="Richter D.J."/>
            <person name="Salamov A."/>
            <person name="Bork P."/>
            <person name="Lim W.A."/>
            <person name="Manning G."/>
            <person name="Miller W.T."/>
            <person name="McGinnis W."/>
            <person name="Shapiro H."/>
            <person name="Tjian R."/>
            <person name="Grigoriev I.V."/>
            <person name="Rokhsar D."/>
        </authorList>
    </citation>
    <scope>NUCLEOTIDE SEQUENCE [LARGE SCALE GENOMIC DNA]</scope>
    <source>
        <strain evidence="4">MX1 / ATCC 50154</strain>
    </source>
</reference>
<dbReference type="InParanoid" id="A9V9U3"/>
<keyword evidence="1" id="KW-1133">Transmembrane helix</keyword>
<evidence type="ECO:0000256" key="2">
    <source>
        <dbReference type="SAM" id="SignalP"/>
    </source>
</evidence>
<dbReference type="InterPro" id="IPR021837">
    <property type="entry name" value="CfaA/B/C"/>
</dbReference>
<dbReference type="RefSeq" id="XP_001749441.1">
    <property type="nucleotide sequence ID" value="XM_001749389.1"/>
</dbReference>
<feature type="transmembrane region" description="Helical" evidence="1">
    <location>
        <begin position="161"/>
        <end position="181"/>
    </location>
</feature>
<evidence type="ECO:0000256" key="1">
    <source>
        <dbReference type="SAM" id="Phobius"/>
    </source>
</evidence>
<protein>
    <recommendedName>
        <fullName evidence="5">SUEL-type lectin domain-containing protein</fullName>
    </recommendedName>
</protein>
<dbReference type="AlphaFoldDB" id="A9V9U3"/>
<dbReference type="EMBL" id="CH991571">
    <property type="protein sequence ID" value="EDQ85726.1"/>
    <property type="molecule type" value="Genomic_DNA"/>
</dbReference>
<feature type="transmembrane region" description="Helical" evidence="1">
    <location>
        <begin position="307"/>
        <end position="333"/>
    </location>
</feature>
<feature type="transmembrane region" description="Helical" evidence="1">
    <location>
        <begin position="201"/>
        <end position="223"/>
    </location>
</feature>
<proteinExistence type="predicted"/>
<sequence length="334" mass="35196">MKFTIAILFALMAIASAKICVTVYTDTECSEGAQKQCIDSNKCESSGGYSAKYTCSGDEYTQLTYSNTDCSGEPSGNTTSTANDEAELHSVEHRSTGRGMNHGNQISQGQARLMRGSTIGLLDDVMAARGVERRLCLDAVMSLQYHHVFLASLPPTPPYSLMPLSACVSLKLSLLTAFLSLRLLSLSLSFRVSTAIMMSKVLMGLVLLGFVAMASGKACATFYTDSDCTSKTGSTECYATNKCLSESSGPYTVNVMVTCTNSTGKMEIYTTGSCSGTPASTTTYVVNQCVSADDDDFDGDDDLSGAYAMYTCASVATTAAAGVAVMGVLAALLF</sequence>
<gene>
    <name evidence="3" type="ORF">MONBRDRAFT_34145</name>
</gene>
<organism evidence="3 4">
    <name type="scientific">Monosiga brevicollis</name>
    <name type="common">Choanoflagellate</name>
    <dbReference type="NCBI Taxonomy" id="81824"/>
    <lineage>
        <taxon>Eukaryota</taxon>
        <taxon>Choanoflagellata</taxon>
        <taxon>Craspedida</taxon>
        <taxon>Salpingoecidae</taxon>
        <taxon>Monosiga</taxon>
    </lineage>
</organism>
<evidence type="ECO:0000313" key="4">
    <source>
        <dbReference type="Proteomes" id="UP000001357"/>
    </source>
</evidence>
<keyword evidence="1" id="KW-0812">Transmembrane</keyword>
<feature type="signal peptide" evidence="2">
    <location>
        <begin position="1"/>
        <end position="17"/>
    </location>
</feature>
<dbReference type="GeneID" id="5894735"/>